<organism evidence="1 2">
    <name type="scientific">Pediococcus cellicola</name>
    <dbReference type="NCBI Taxonomy" id="319652"/>
    <lineage>
        <taxon>Bacteria</taxon>
        <taxon>Bacillati</taxon>
        <taxon>Bacillota</taxon>
        <taxon>Bacilli</taxon>
        <taxon>Lactobacillales</taxon>
        <taxon>Lactobacillaceae</taxon>
        <taxon>Pediococcus</taxon>
    </lineage>
</organism>
<protein>
    <recommendedName>
        <fullName evidence="3">Dithiol-disulfide isomerase</fullName>
    </recommendedName>
</protein>
<proteinExistence type="predicted"/>
<evidence type="ECO:0000313" key="1">
    <source>
        <dbReference type="EMBL" id="KRN65346.1"/>
    </source>
</evidence>
<keyword evidence="2" id="KW-1185">Reference proteome</keyword>
<dbReference type="Proteomes" id="UP000051568">
    <property type="component" value="Unassembled WGS sequence"/>
</dbReference>
<dbReference type="EMBL" id="JQBR01000010">
    <property type="protein sequence ID" value="KRN65346.1"/>
    <property type="molecule type" value="Genomic_DNA"/>
</dbReference>
<reference evidence="1 2" key="1">
    <citation type="journal article" date="2015" name="Genome Announc.">
        <title>Expanding the biotechnology potential of lactobacilli through comparative genomics of 213 strains and associated genera.</title>
        <authorList>
            <person name="Sun Z."/>
            <person name="Harris H.M."/>
            <person name="McCann A."/>
            <person name="Guo C."/>
            <person name="Argimon S."/>
            <person name="Zhang W."/>
            <person name="Yang X."/>
            <person name="Jeffery I.B."/>
            <person name="Cooney J.C."/>
            <person name="Kagawa T.F."/>
            <person name="Liu W."/>
            <person name="Song Y."/>
            <person name="Salvetti E."/>
            <person name="Wrobel A."/>
            <person name="Rasinkangas P."/>
            <person name="Parkhill J."/>
            <person name="Rea M.C."/>
            <person name="O'Sullivan O."/>
            <person name="Ritari J."/>
            <person name="Douillard F.P."/>
            <person name="Paul Ross R."/>
            <person name="Yang R."/>
            <person name="Briner A.E."/>
            <person name="Felis G.E."/>
            <person name="de Vos W.M."/>
            <person name="Barrangou R."/>
            <person name="Klaenhammer T.R."/>
            <person name="Caufield P.W."/>
            <person name="Cui Y."/>
            <person name="Zhang H."/>
            <person name="O'Toole P.W."/>
        </authorList>
    </citation>
    <scope>NUCLEOTIDE SEQUENCE [LARGE SCALE GENOMIC DNA]</scope>
    <source>
        <strain evidence="1 2">DSM 17757</strain>
    </source>
</reference>
<comment type="caution">
    <text evidence="1">The sequence shown here is derived from an EMBL/GenBank/DDBJ whole genome shotgun (WGS) entry which is preliminary data.</text>
</comment>
<dbReference type="Pfam" id="PF13743">
    <property type="entry name" value="Thioredoxin_5"/>
    <property type="match status" value="1"/>
</dbReference>
<dbReference type="STRING" id="319652.IV80_GL000402"/>
<dbReference type="AlphaFoldDB" id="A0A0R2IK04"/>
<gene>
    <name evidence="1" type="ORF">IV80_GL000402</name>
</gene>
<evidence type="ECO:0000313" key="2">
    <source>
        <dbReference type="Proteomes" id="UP000051568"/>
    </source>
</evidence>
<accession>A0A0R2IK04</accession>
<sequence>MSFKKNKKTYKNGLLEESLMLDVYLFVAPLGKPCMRSEKVMMEFVHNVDQKVSFQIIPMLNMQLVQDYLHSNDNQSYENYNALAEDMYHLILDYKAALFQCKRDGRTFLKLMQTELNQKGIVYSQSLGSEIARQAHLDLEMFEVDRRSQLAKDSFKADQQTALEMNVTSSPSAVIFDDQADECGILVENFSDDVLQQICQDTDCPLSSSISFTHPTISFPHVL</sequence>
<name>A0A0R2IK04_9LACO</name>
<dbReference type="Gene3D" id="3.40.30.10">
    <property type="entry name" value="Glutaredoxin"/>
    <property type="match status" value="1"/>
</dbReference>
<dbReference type="PATRIC" id="fig|319652.3.peg.405"/>
<evidence type="ECO:0008006" key="3">
    <source>
        <dbReference type="Google" id="ProtNLM"/>
    </source>
</evidence>